<dbReference type="InterPro" id="IPR029021">
    <property type="entry name" value="Prot-tyrosine_phosphatase-like"/>
</dbReference>
<proteinExistence type="predicted"/>
<evidence type="ECO:0000313" key="2">
    <source>
        <dbReference type="EMBL" id="UZP74924.1"/>
    </source>
</evidence>
<accession>A0ABY6Q8J1</accession>
<keyword evidence="3" id="KW-1185">Reference proteome</keyword>
<dbReference type="Pfam" id="PF22741">
    <property type="entry name" value="PTP-NADK"/>
    <property type="match status" value="1"/>
</dbReference>
<name>A0ABY6Q8J1_9GAMM</name>
<dbReference type="SUPFAM" id="SSF52799">
    <property type="entry name" value="(Phosphotyrosine protein) phosphatases II"/>
    <property type="match status" value="1"/>
</dbReference>
<evidence type="ECO:0000259" key="1">
    <source>
        <dbReference type="Pfam" id="PF22741"/>
    </source>
</evidence>
<sequence>MANTFNTVLGYYATRVRKRLGWSGNLRGLEDIFNYVQLDDRVATSGQPTEQQLRLIKDAGYTTIINLAPKDHENALGNEDELLQELGVRYFHLPVVFTNPTREDFEHFIKIFEACGDDPIWVHCAANMRVSAFFYKYRVERLAWSESAAKVDMDKVWEPAKVMGVWQAFIEER</sequence>
<dbReference type="Gene3D" id="3.90.190.10">
    <property type="entry name" value="Protein tyrosine phosphatase superfamily"/>
    <property type="match status" value="1"/>
</dbReference>
<evidence type="ECO:0000313" key="3">
    <source>
        <dbReference type="Proteomes" id="UP001317963"/>
    </source>
</evidence>
<dbReference type="RefSeq" id="WP_279241388.1">
    <property type="nucleotide sequence ID" value="NZ_CP036501.1"/>
</dbReference>
<dbReference type="EMBL" id="CP036501">
    <property type="protein sequence ID" value="UZP74924.1"/>
    <property type="molecule type" value="Genomic_DNA"/>
</dbReference>
<feature type="domain" description="DSP-PTPase phosphatase fused to NAD+ Kinase" evidence="1">
    <location>
        <begin position="40"/>
        <end position="147"/>
    </location>
</feature>
<protein>
    <submittedName>
        <fullName evidence="2">Phosphatase</fullName>
    </submittedName>
</protein>
<dbReference type="InterPro" id="IPR055214">
    <property type="entry name" value="PTP-NADK"/>
</dbReference>
<dbReference type="Proteomes" id="UP001317963">
    <property type="component" value="Chromosome"/>
</dbReference>
<dbReference type="CDD" id="cd14503">
    <property type="entry name" value="PTP-bact"/>
    <property type="match status" value="1"/>
</dbReference>
<organism evidence="2 3">
    <name type="scientific">Candidatus Paraluminiphilus aquimaris</name>
    <dbReference type="NCBI Taxonomy" id="2518994"/>
    <lineage>
        <taxon>Bacteria</taxon>
        <taxon>Pseudomonadati</taxon>
        <taxon>Pseudomonadota</taxon>
        <taxon>Gammaproteobacteria</taxon>
        <taxon>Cellvibrionales</taxon>
        <taxon>Halieaceae</taxon>
        <taxon>Candidatus Paraluminiphilus</taxon>
    </lineage>
</organism>
<reference evidence="2 3" key="1">
    <citation type="submission" date="2019-02" db="EMBL/GenBank/DDBJ databases">
        <title>Halieaceae_genomes.</title>
        <authorList>
            <person name="Li S.-H."/>
        </authorList>
    </citation>
    <scope>NUCLEOTIDE SEQUENCE [LARGE SCALE GENOMIC DNA]</scope>
    <source>
        <strain evidence="2 3">JH123</strain>
    </source>
</reference>
<gene>
    <name evidence="2" type="ORF">E0F26_09335</name>
</gene>